<dbReference type="GO" id="GO:0005634">
    <property type="term" value="C:nucleus"/>
    <property type="evidence" value="ECO:0007669"/>
    <property type="project" value="UniProtKB-ARBA"/>
</dbReference>
<keyword evidence="1" id="KW-0507">mRNA processing</keyword>
<feature type="compositionally biased region" description="Pro residues" evidence="2">
    <location>
        <begin position="34"/>
        <end position="49"/>
    </location>
</feature>
<evidence type="ECO:0000313" key="6">
    <source>
        <dbReference type="Proteomes" id="UP000663760"/>
    </source>
</evidence>
<reference evidence="5" key="1">
    <citation type="submission" date="2020-02" db="EMBL/GenBank/DDBJ databases">
        <authorList>
            <person name="Scholz U."/>
            <person name="Mascher M."/>
            <person name="Fiebig A."/>
        </authorList>
    </citation>
    <scope>NUCLEOTIDE SEQUENCE</scope>
</reference>
<feature type="region of interest" description="Disordered" evidence="2">
    <location>
        <begin position="402"/>
        <end position="434"/>
    </location>
</feature>
<feature type="region of interest" description="Disordered" evidence="2">
    <location>
        <begin position="197"/>
        <end position="256"/>
    </location>
</feature>
<dbReference type="InterPro" id="IPR035967">
    <property type="entry name" value="SWAP/Surp_sf"/>
</dbReference>
<dbReference type="Pfam" id="PF01805">
    <property type="entry name" value="Surp"/>
    <property type="match status" value="1"/>
</dbReference>
<evidence type="ECO:0000259" key="4">
    <source>
        <dbReference type="PROSITE" id="PS51391"/>
    </source>
</evidence>
<dbReference type="PANTHER" id="PTHR12323">
    <property type="entry name" value="SR-RELATED CTD ASSOCIATED FACTOR 6"/>
    <property type="match status" value="1"/>
</dbReference>
<proteinExistence type="predicted"/>
<dbReference type="Proteomes" id="UP000663760">
    <property type="component" value="Chromosome 4"/>
</dbReference>
<organism evidence="5 6">
    <name type="scientific">Spirodela intermedia</name>
    <name type="common">Intermediate duckweed</name>
    <dbReference type="NCBI Taxonomy" id="51605"/>
    <lineage>
        <taxon>Eukaryota</taxon>
        <taxon>Viridiplantae</taxon>
        <taxon>Streptophyta</taxon>
        <taxon>Embryophyta</taxon>
        <taxon>Tracheophyta</taxon>
        <taxon>Spermatophyta</taxon>
        <taxon>Magnoliopsida</taxon>
        <taxon>Liliopsida</taxon>
        <taxon>Araceae</taxon>
        <taxon>Lemnoideae</taxon>
        <taxon>Spirodela</taxon>
    </lineage>
</organism>
<dbReference type="Pfam" id="PF25123">
    <property type="entry name" value="SWAP1_C"/>
    <property type="match status" value="1"/>
</dbReference>
<evidence type="ECO:0000313" key="5">
    <source>
        <dbReference type="EMBL" id="CAA7394498.1"/>
    </source>
</evidence>
<evidence type="ECO:0000259" key="3">
    <source>
        <dbReference type="PROSITE" id="PS50128"/>
    </source>
</evidence>
<dbReference type="Gene3D" id="1.25.40.90">
    <property type="match status" value="1"/>
</dbReference>
<feature type="domain" description="SURP motif" evidence="3">
    <location>
        <begin position="140"/>
        <end position="184"/>
    </location>
</feature>
<feature type="region of interest" description="Disordered" evidence="2">
    <location>
        <begin position="621"/>
        <end position="683"/>
    </location>
</feature>
<dbReference type="Pfam" id="PF04818">
    <property type="entry name" value="CID"/>
    <property type="match status" value="1"/>
</dbReference>
<dbReference type="InterPro" id="IPR008942">
    <property type="entry name" value="ENTH_VHS"/>
</dbReference>
<accession>A0A7I8KBQ3</accession>
<dbReference type="AlphaFoldDB" id="A0A7I8KBQ3"/>
<evidence type="ECO:0000256" key="2">
    <source>
        <dbReference type="SAM" id="MobiDB-lite"/>
    </source>
</evidence>
<feature type="compositionally biased region" description="Gly residues" evidence="2">
    <location>
        <begin position="628"/>
        <end position="640"/>
    </location>
</feature>
<dbReference type="InterPro" id="IPR000061">
    <property type="entry name" value="Surp"/>
</dbReference>
<dbReference type="PROSITE" id="PS50128">
    <property type="entry name" value="SURP"/>
    <property type="match status" value="1"/>
</dbReference>
<dbReference type="Gene3D" id="1.10.10.790">
    <property type="entry name" value="Surp module"/>
    <property type="match status" value="1"/>
</dbReference>
<dbReference type="OrthoDB" id="21470at2759"/>
<name>A0A7I8KBQ3_SPIIN</name>
<protein>
    <submittedName>
        <fullName evidence="5">Uncharacterized protein</fullName>
    </submittedName>
</protein>
<dbReference type="PROSITE" id="PS51391">
    <property type="entry name" value="CID"/>
    <property type="match status" value="1"/>
</dbReference>
<evidence type="ECO:0000256" key="1">
    <source>
        <dbReference type="ARBA" id="ARBA00022664"/>
    </source>
</evidence>
<dbReference type="InterPro" id="IPR056922">
    <property type="entry name" value="SWAP1_C"/>
</dbReference>
<dbReference type="SMART" id="SM00582">
    <property type="entry name" value="RPR"/>
    <property type="match status" value="1"/>
</dbReference>
<dbReference type="EMBL" id="LR746267">
    <property type="protein sequence ID" value="CAA7394498.1"/>
    <property type="molecule type" value="Genomic_DNA"/>
</dbReference>
<feature type="region of interest" description="Disordered" evidence="2">
    <location>
        <begin position="1"/>
        <end position="54"/>
    </location>
</feature>
<dbReference type="SMART" id="SM00648">
    <property type="entry name" value="SWAP"/>
    <property type="match status" value="1"/>
</dbReference>
<dbReference type="SUPFAM" id="SSF109905">
    <property type="entry name" value="Surp module (SWAP domain)"/>
    <property type="match status" value="1"/>
</dbReference>
<feature type="compositionally biased region" description="Low complexity" evidence="2">
    <location>
        <begin position="7"/>
        <end position="33"/>
    </location>
</feature>
<dbReference type="GO" id="GO:0048471">
    <property type="term" value="C:perinuclear region of cytoplasm"/>
    <property type="evidence" value="ECO:0007669"/>
    <property type="project" value="TreeGrafter"/>
</dbReference>
<feature type="compositionally biased region" description="Low complexity" evidence="2">
    <location>
        <begin position="197"/>
        <end position="207"/>
    </location>
</feature>
<dbReference type="PANTHER" id="PTHR12323:SF0">
    <property type="entry name" value="CALCIUM HOMEOSTASIS ENDOPLASMIC RETICULUM PROTEIN"/>
    <property type="match status" value="1"/>
</dbReference>
<feature type="compositionally biased region" description="Low complexity" evidence="2">
    <location>
        <begin position="228"/>
        <end position="238"/>
    </location>
</feature>
<dbReference type="InterPro" id="IPR006569">
    <property type="entry name" value="CID_dom"/>
</dbReference>
<sequence>MDRQAAHEYAAAMAHAQQQQQQQPPPYGYHQQQFPPPPQQLPHGSPPFMNPAHHPSLQQHQFPFHRHLPPLPQQQQQLGPLHLHQHHPSLMHMQQQPLPSAFSSHLPPHLMAPSGSFPYQFDSAPPPVAPPPSDPELHKCIDKLVEYVSKNGPDFEVMIREKQHNNPIYAFLFGGEGHGYYRYKLWLSTRGGPPGSPFNSPFSSSMGVVPPQLLNPPPSAGGGGPHLHQQFPPYHDQQPQPPHSHPSLGYDHPKSSFKGLSGPLPSDVAAELSSVLHSLTGTKESIKGAKMWFMQRSPFAPALAEALRERMFLLDDSERQMHIIFLANDILFDSLQRRHVQQELDNVALAFKPVLGPMLSRIYGNPQNRESNQSRLEKIVQFWASKEVFDQETIHALEDEMTQGSYHPGGLPELPSAALQDPSAAAGGLPHQAPQFHSQWAPAEQLRGPSSEELQKKQLLLPAAPPPSLASQFAAAAPSQQLLLTSVAAVSSFPAAQALPQVAAAGLEKAAAVAVPPPYPLFPPGLIPGMVKKMQVGSGVPYSPISPLDIPTVIPPSTASPSELLERVSKFFKEIGEENPSEGPMRVAAAAEGGDYDWEPPPRMGGACIPPPAALQVDTEGGMERKTGGGSGGGGSGRLGLGAAAADPNEVSQYDDVYSSYRKQRSSNYHSSMSARSSSSSAR</sequence>
<feature type="compositionally biased region" description="Low complexity" evidence="2">
    <location>
        <begin position="666"/>
        <end position="683"/>
    </location>
</feature>
<feature type="domain" description="CID" evidence="4">
    <location>
        <begin position="264"/>
        <end position="405"/>
    </location>
</feature>
<gene>
    <name evidence="5" type="ORF">SI8410_04005159</name>
</gene>
<dbReference type="GO" id="GO:0006874">
    <property type="term" value="P:intracellular calcium ion homeostasis"/>
    <property type="evidence" value="ECO:0007669"/>
    <property type="project" value="TreeGrafter"/>
</dbReference>
<dbReference type="GO" id="GO:0003723">
    <property type="term" value="F:RNA binding"/>
    <property type="evidence" value="ECO:0007669"/>
    <property type="project" value="InterPro"/>
</dbReference>
<keyword evidence="6" id="KW-1185">Reference proteome</keyword>
<dbReference type="GO" id="GO:0006397">
    <property type="term" value="P:mRNA processing"/>
    <property type="evidence" value="ECO:0007669"/>
    <property type="project" value="UniProtKB-KW"/>
</dbReference>